<gene>
    <name evidence="7" type="primary">gsiA_3</name>
    <name evidence="7" type="ORF">NCTC12958_00283</name>
</gene>
<dbReference type="Pfam" id="PF00005">
    <property type="entry name" value="ABC_tran"/>
    <property type="match status" value="1"/>
</dbReference>
<dbReference type="Proteomes" id="UP000249634">
    <property type="component" value="Chromosome 1"/>
</dbReference>
<dbReference type="SUPFAM" id="SSF52540">
    <property type="entry name" value="P-loop containing nucleoside triphosphate hydrolases"/>
    <property type="match status" value="1"/>
</dbReference>
<dbReference type="Gene3D" id="3.40.50.300">
    <property type="entry name" value="P-loop containing nucleotide triphosphate hydrolases"/>
    <property type="match status" value="1"/>
</dbReference>
<dbReference type="EMBL" id="LS483339">
    <property type="protein sequence ID" value="SQF24113.1"/>
    <property type="molecule type" value="Genomic_DNA"/>
</dbReference>
<comment type="subcellular location">
    <subcellularLocation>
        <location evidence="1">Membrane</location>
    </subcellularLocation>
</comment>
<dbReference type="InterPro" id="IPR027417">
    <property type="entry name" value="P-loop_NTPase"/>
</dbReference>
<sequence length="137" mass="15457">MALQLMKDVGIPNDEEHINDYPHQWSGGMLHRAVIAIALAADPEILIADEPITALDVTIQAQILRLMKKIQEERDSSIIFINHDLGVVAGMADRVAVMYAVKLWNMGLWMRFSIIRNTHTHGDFLTLCLQQKQNLVA</sequence>
<proteinExistence type="inferred from homology"/>
<dbReference type="InterPro" id="IPR050388">
    <property type="entry name" value="ABC_Ni/Peptide_Import"/>
</dbReference>
<comment type="similarity">
    <text evidence="2">Belongs to the ABC transporter superfamily.</text>
</comment>
<organism evidence="7 8">
    <name type="scientific">Streptococcus thermophilus</name>
    <dbReference type="NCBI Taxonomy" id="1308"/>
    <lineage>
        <taxon>Bacteria</taxon>
        <taxon>Bacillati</taxon>
        <taxon>Bacillota</taxon>
        <taxon>Bacilli</taxon>
        <taxon>Lactobacillales</taxon>
        <taxon>Streptococcaceae</taxon>
        <taxon>Streptococcus</taxon>
    </lineage>
</organism>
<evidence type="ECO:0000259" key="6">
    <source>
        <dbReference type="Pfam" id="PF00005"/>
    </source>
</evidence>
<keyword evidence="3" id="KW-0813">Transport</keyword>
<dbReference type="PANTHER" id="PTHR43297:SF2">
    <property type="entry name" value="DIPEPTIDE TRANSPORT ATP-BINDING PROTEIN DPPD"/>
    <property type="match status" value="1"/>
</dbReference>
<dbReference type="GO" id="GO:0016020">
    <property type="term" value="C:membrane"/>
    <property type="evidence" value="ECO:0007669"/>
    <property type="project" value="UniProtKB-SubCell"/>
</dbReference>
<dbReference type="AlphaFoldDB" id="A0A2X3UZS7"/>
<evidence type="ECO:0000313" key="7">
    <source>
        <dbReference type="EMBL" id="SQF24113.1"/>
    </source>
</evidence>
<reference evidence="7 8" key="1">
    <citation type="submission" date="2018-06" db="EMBL/GenBank/DDBJ databases">
        <authorList>
            <consortium name="Pathogen Informatics"/>
            <person name="Doyle S."/>
        </authorList>
    </citation>
    <scope>NUCLEOTIDE SEQUENCE [LARGE SCALE GENOMIC DNA]</scope>
    <source>
        <strain evidence="7 8">NCTC12958</strain>
    </source>
</reference>
<dbReference type="GO" id="GO:0005524">
    <property type="term" value="F:ATP binding"/>
    <property type="evidence" value="ECO:0007669"/>
    <property type="project" value="InterPro"/>
</dbReference>
<evidence type="ECO:0000256" key="5">
    <source>
        <dbReference type="ARBA" id="ARBA00023136"/>
    </source>
</evidence>
<evidence type="ECO:0000256" key="4">
    <source>
        <dbReference type="ARBA" id="ARBA00022475"/>
    </source>
</evidence>
<keyword evidence="4" id="KW-1003">Cell membrane</keyword>
<protein>
    <submittedName>
        <fullName evidence="7">Dipeptide/oligopeptide ABC transporter ATP binding protein, truncated</fullName>
        <ecNumber evidence="7">3.6.3.-</ecNumber>
    </submittedName>
</protein>
<accession>A0A2X3UZS7</accession>
<evidence type="ECO:0000256" key="2">
    <source>
        <dbReference type="ARBA" id="ARBA00005417"/>
    </source>
</evidence>
<dbReference type="EC" id="3.6.3.-" evidence="7"/>
<dbReference type="GO" id="GO:0016887">
    <property type="term" value="F:ATP hydrolysis activity"/>
    <property type="evidence" value="ECO:0007669"/>
    <property type="project" value="InterPro"/>
</dbReference>
<feature type="domain" description="ABC transporter" evidence="6">
    <location>
        <begin position="4"/>
        <end position="52"/>
    </location>
</feature>
<evidence type="ECO:0000256" key="3">
    <source>
        <dbReference type="ARBA" id="ARBA00022448"/>
    </source>
</evidence>
<name>A0A2X3UZS7_STRTR</name>
<keyword evidence="7" id="KW-0378">Hydrolase</keyword>
<keyword evidence="5" id="KW-0472">Membrane</keyword>
<evidence type="ECO:0000313" key="8">
    <source>
        <dbReference type="Proteomes" id="UP000249634"/>
    </source>
</evidence>
<dbReference type="InterPro" id="IPR003439">
    <property type="entry name" value="ABC_transporter-like_ATP-bd"/>
</dbReference>
<dbReference type="PANTHER" id="PTHR43297">
    <property type="entry name" value="OLIGOPEPTIDE TRANSPORT ATP-BINDING PROTEIN APPD"/>
    <property type="match status" value="1"/>
</dbReference>
<evidence type="ECO:0000256" key="1">
    <source>
        <dbReference type="ARBA" id="ARBA00004370"/>
    </source>
</evidence>